<dbReference type="Pfam" id="PF14226">
    <property type="entry name" value="DIOX_N"/>
    <property type="match status" value="1"/>
</dbReference>
<evidence type="ECO:0000256" key="1">
    <source>
        <dbReference type="ARBA" id="ARBA00008056"/>
    </source>
</evidence>
<dbReference type="InterPro" id="IPR005123">
    <property type="entry name" value="Oxoglu/Fe-dep_dioxygenase_dom"/>
</dbReference>
<keyword evidence="5 6" id="KW-0408">Iron</keyword>
<proteinExistence type="inferred from homology"/>
<dbReference type="InterPro" id="IPR050295">
    <property type="entry name" value="Plant_2OG-oxidoreductases"/>
</dbReference>
<keyword evidence="2 6" id="KW-0479">Metal-binding</keyword>
<evidence type="ECO:0000256" key="2">
    <source>
        <dbReference type="ARBA" id="ARBA00022723"/>
    </source>
</evidence>
<evidence type="ECO:0000256" key="4">
    <source>
        <dbReference type="ARBA" id="ARBA00023002"/>
    </source>
</evidence>
<dbReference type="Proteomes" id="UP000823775">
    <property type="component" value="Unassembled WGS sequence"/>
</dbReference>
<dbReference type="InterPro" id="IPR026992">
    <property type="entry name" value="DIOX_N"/>
</dbReference>
<dbReference type="InterPro" id="IPR044861">
    <property type="entry name" value="IPNS-like_FE2OG_OXY"/>
</dbReference>
<evidence type="ECO:0000313" key="8">
    <source>
        <dbReference type="EMBL" id="MCD9644284.1"/>
    </source>
</evidence>
<dbReference type="SUPFAM" id="SSF51197">
    <property type="entry name" value="Clavaminate synthase-like"/>
    <property type="match status" value="1"/>
</dbReference>
<feature type="domain" description="Fe2OG dioxygenase" evidence="7">
    <location>
        <begin position="228"/>
        <end position="328"/>
    </location>
</feature>
<dbReference type="PANTHER" id="PTHR47991">
    <property type="entry name" value="OXOGLUTARATE/IRON-DEPENDENT DIOXYGENASE"/>
    <property type="match status" value="1"/>
</dbReference>
<comment type="caution">
    <text evidence="8">The sequence shown here is derived from an EMBL/GenBank/DDBJ whole genome shotgun (WGS) entry which is preliminary data.</text>
</comment>
<evidence type="ECO:0000256" key="3">
    <source>
        <dbReference type="ARBA" id="ARBA00022896"/>
    </source>
</evidence>
<evidence type="ECO:0000313" key="9">
    <source>
        <dbReference type="Proteomes" id="UP000823775"/>
    </source>
</evidence>
<dbReference type="Pfam" id="PF03171">
    <property type="entry name" value="2OG-FeII_Oxy"/>
    <property type="match status" value="1"/>
</dbReference>
<dbReference type="PROSITE" id="PS51471">
    <property type="entry name" value="FE2OG_OXY"/>
    <property type="match status" value="1"/>
</dbReference>
<keyword evidence="3" id="KW-0847">Vitamin C</keyword>
<evidence type="ECO:0000256" key="5">
    <source>
        <dbReference type="ARBA" id="ARBA00023004"/>
    </source>
</evidence>
<protein>
    <recommendedName>
        <fullName evidence="7">Fe2OG dioxygenase domain-containing protein</fullName>
    </recommendedName>
</protein>
<keyword evidence="9" id="KW-1185">Reference proteome</keyword>
<gene>
    <name evidence="8" type="ORF">HAX54_032465</name>
</gene>
<sequence length="382" mass="43295">MKDNTTYIHKLSNSVSSNHSSVWLQMEKATTPLVLKPSNIKQLAQSPHLRFIPSNYVHSTNNHDHDDADDASNSIPILDFSLLTSHHPHQRSAAIHQLTKACQDWGFFMVVNHGIPENLMKAVIDCTHEFFNLPEEEKQEFAGKHVLDPIRYGTSFNTSKENIFFWRDYLKVFVHPHFHSPTKPHGYRDIMAEYSEKLREVARKLLAGVSESLGLEESFLDKALDLESGLQIFVGNYYPPCPQPELTMGMPPHSDHGLLTLLIHNQVGGLQVQHQGKWINVNALPNSLLVNTGDHLEIFSNGKYKSNVHRAVVNNKVTRISVVTAHGPSLETIVRPASPLMEKENSTSSAYIPMKYRDYLELQQSNQLDAKTCLERVKIPRN</sequence>
<evidence type="ECO:0000259" key="7">
    <source>
        <dbReference type="PROSITE" id="PS51471"/>
    </source>
</evidence>
<keyword evidence="4 6" id="KW-0560">Oxidoreductase</keyword>
<reference evidence="8 9" key="1">
    <citation type="journal article" date="2021" name="BMC Genomics">
        <title>Datura genome reveals duplications of psychoactive alkaloid biosynthetic genes and high mutation rate following tissue culture.</title>
        <authorList>
            <person name="Rajewski A."/>
            <person name="Carter-House D."/>
            <person name="Stajich J."/>
            <person name="Litt A."/>
        </authorList>
    </citation>
    <scope>NUCLEOTIDE SEQUENCE [LARGE SCALE GENOMIC DNA]</scope>
    <source>
        <strain evidence="8">AR-01</strain>
    </source>
</reference>
<comment type="similarity">
    <text evidence="1 6">Belongs to the iron/ascorbate-dependent oxidoreductase family.</text>
</comment>
<accession>A0ABS8VC60</accession>
<name>A0ABS8VC60_DATST</name>
<evidence type="ECO:0000256" key="6">
    <source>
        <dbReference type="RuleBase" id="RU003682"/>
    </source>
</evidence>
<dbReference type="Gene3D" id="2.60.120.330">
    <property type="entry name" value="B-lactam Antibiotic, Isopenicillin N Synthase, Chain"/>
    <property type="match status" value="1"/>
</dbReference>
<organism evidence="8 9">
    <name type="scientific">Datura stramonium</name>
    <name type="common">Jimsonweed</name>
    <name type="synonym">Common thornapple</name>
    <dbReference type="NCBI Taxonomy" id="4076"/>
    <lineage>
        <taxon>Eukaryota</taxon>
        <taxon>Viridiplantae</taxon>
        <taxon>Streptophyta</taxon>
        <taxon>Embryophyta</taxon>
        <taxon>Tracheophyta</taxon>
        <taxon>Spermatophyta</taxon>
        <taxon>Magnoliopsida</taxon>
        <taxon>eudicotyledons</taxon>
        <taxon>Gunneridae</taxon>
        <taxon>Pentapetalae</taxon>
        <taxon>asterids</taxon>
        <taxon>lamiids</taxon>
        <taxon>Solanales</taxon>
        <taxon>Solanaceae</taxon>
        <taxon>Solanoideae</taxon>
        <taxon>Datureae</taxon>
        <taxon>Datura</taxon>
    </lineage>
</organism>
<dbReference type="EMBL" id="JACEIK010004115">
    <property type="protein sequence ID" value="MCD9644284.1"/>
    <property type="molecule type" value="Genomic_DNA"/>
</dbReference>
<dbReference type="InterPro" id="IPR027443">
    <property type="entry name" value="IPNS-like_sf"/>
</dbReference>